<keyword evidence="1" id="KW-0472">Membrane</keyword>
<proteinExistence type="predicted"/>
<gene>
    <name evidence="2" type="ORF">OS129_07230</name>
</gene>
<dbReference type="RefSeq" id="WP_248086106.1">
    <property type="nucleotide sequence ID" value="NZ_JALNJA010000003.1"/>
</dbReference>
<evidence type="ECO:0000313" key="2">
    <source>
        <dbReference type="EMBL" id="MCX7468665.1"/>
    </source>
</evidence>
<dbReference type="Proteomes" id="UP001071478">
    <property type="component" value="Unassembled WGS sequence"/>
</dbReference>
<feature type="transmembrane region" description="Helical" evidence="1">
    <location>
        <begin position="147"/>
        <end position="166"/>
    </location>
</feature>
<keyword evidence="1" id="KW-1133">Transmembrane helix</keyword>
<name>A0A9Q4GLT3_9CORY</name>
<feature type="transmembrane region" description="Helical" evidence="1">
    <location>
        <begin position="57"/>
        <end position="77"/>
    </location>
</feature>
<protein>
    <submittedName>
        <fullName evidence="2">DUF2269 domain-containing protein</fullName>
    </submittedName>
</protein>
<sequence>MDNLISILHVLAAIVFLGPVTIAVSMFQGRARAAHDGDRAATGSAALLHRITKTYGFLSLLVPLLGLGLFFTDAAFLKDGRFHASILLSVIAWGILFFLIIPRQKVLMADLGVATDDDDPAAALNVGKDTGAGTSTPVDWTATTKKLSMFGGIFSLLWFIVAVLMMI</sequence>
<accession>A0A9Q4GLT3</accession>
<reference evidence="2" key="1">
    <citation type="submission" date="2022-11" db="EMBL/GenBank/DDBJ databases">
        <title>Corynebacterium sp. isolated from Penguins.</title>
        <authorList>
            <person name="Sedlar K."/>
            <person name="Svec P."/>
        </authorList>
    </citation>
    <scope>NUCLEOTIDE SEQUENCE</scope>
    <source>
        <strain evidence="2">P7374</strain>
    </source>
</reference>
<dbReference type="AlphaFoldDB" id="A0A9Q4GLT3"/>
<comment type="caution">
    <text evidence="2">The sequence shown here is derived from an EMBL/GenBank/DDBJ whole genome shotgun (WGS) entry which is preliminary data.</text>
</comment>
<evidence type="ECO:0000313" key="3">
    <source>
        <dbReference type="Proteomes" id="UP001071478"/>
    </source>
</evidence>
<dbReference type="EMBL" id="JAPMKU010000003">
    <property type="protein sequence ID" value="MCX7468665.1"/>
    <property type="molecule type" value="Genomic_DNA"/>
</dbReference>
<keyword evidence="1" id="KW-0812">Transmembrane</keyword>
<evidence type="ECO:0000256" key="1">
    <source>
        <dbReference type="SAM" id="Phobius"/>
    </source>
</evidence>
<feature type="transmembrane region" description="Helical" evidence="1">
    <location>
        <begin position="84"/>
        <end position="101"/>
    </location>
</feature>
<organism evidence="2 3">
    <name type="scientific">Corynebacterium pygosceleis</name>
    <dbReference type="NCBI Taxonomy" id="2800406"/>
    <lineage>
        <taxon>Bacteria</taxon>
        <taxon>Bacillati</taxon>
        <taxon>Actinomycetota</taxon>
        <taxon>Actinomycetes</taxon>
        <taxon>Mycobacteriales</taxon>
        <taxon>Corynebacteriaceae</taxon>
        <taxon>Corynebacterium</taxon>
    </lineage>
</organism>